<dbReference type="AlphaFoldDB" id="A0A4S8JRW8"/>
<evidence type="ECO:0000313" key="2">
    <source>
        <dbReference type="Proteomes" id="UP000317650"/>
    </source>
</evidence>
<organism evidence="1 2">
    <name type="scientific">Musa balbisiana</name>
    <name type="common">Banana</name>
    <dbReference type="NCBI Taxonomy" id="52838"/>
    <lineage>
        <taxon>Eukaryota</taxon>
        <taxon>Viridiplantae</taxon>
        <taxon>Streptophyta</taxon>
        <taxon>Embryophyta</taxon>
        <taxon>Tracheophyta</taxon>
        <taxon>Spermatophyta</taxon>
        <taxon>Magnoliopsida</taxon>
        <taxon>Liliopsida</taxon>
        <taxon>Zingiberales</taxon>
        <taxon>Musaceae</taxon>
        <taxon>Musa</taxon>
    </lineage>
</organism>
<sequence length="63" mass="7075">MRLQSVGKALDLGKNGRRSNISSEDAVLISEHLIYSIHTHVTSQGPERITKAHIEERFIYSAI</sequence>
<proteinExistence type="predicted"/>
<dbReference type="EMBL" id="PYDT01000004">
    <property type="protein sequence ID" value="THU64832.1"/>
    <property type="molecule type" value="Genomic_DNA"/>
</dbReference>
<dbReference type="Proteomes" id="UP000317650">
    <property type="component" value="Chromosome 1"/>
</dbReference>
<keyword evidence="2" id="KW-1185">Reference proteome</keyword>
<comment type="caution">
    <text evidence="1">The sequence shown here is derived from an EMBL/GenBank/DDBJ whole genome shotgun (WGS) entry which is preliminary data.</text>
</comment>
<reference evidence="1 2" key="1">
    <citation type="journal article" date="2019" name="Nat. Plants">
        <title>Genome sequencing of Musa balbisiana reveals subgenome evolution and function divergence in polyploid bananas.</title>
        <authorList>
            <person name="Yao X."/>
        </authorList>
    </citation>
    <scope>NUCLEOTIDE SEQUENCE [LARGE SCALE GENOMIC DNA]</scope>
    <source>
        <strain evidence="2">cv. DH-PKW</strain>
        <tissue evidence="1">Leaves</tissue>
    </source>
</reference>
<name>A0A4S8JRW8_MUSBA</name>
<protein>
    <submittedName>
        <fullName evidence="1">Uncharacterized protein</fullName>
    </submittedName>
</protein>
<gene>
    <name evidence="1" type="ORF">C4D60_Mb01t30600</name>
</gene>
<accession>A0A4S8JRW8</accession>
<evidence type="ECO:0000313" key="1">
    <source>
        <dbReference type="EMBL" id="THU64832.1"/>
    </source>
</evidence>